<evidence type="ECO:0000256" key="6">
    <source>
        <dbReference type="ARBA" id="ARBA00023237"/>
    </source>
</evidence>
<dbReference type="NCBIfam" id="TIGR04056">
    <property type="entry name" value="OMP_RagA_SusC"/>
    <property type="match status" value="1"/>
</dbReference>
<keyword evidence="5 7" id="KW-0472">Membrane</keyword>
<dbReference type="NCBIfam" id="TIGR04057">
    <property type="entry name" value="SusC_RagA_signa"/>
    <property type="match status" value="1"/>
</dbReference>
<dbReference type="Pfam" id="PF07715">
    <property type="entry name" value="Plug"/>
    <property type="match status" value="1"/>
</dbReference>
<dbReference type="Gene3D" id="2.170.130.10">
    <property type="entry name" value="TonB-dependent receptor, plug domain"/>
    <property type="match status" value="1"/>
</dbReference>
<dbReference type="PROSITE" id="PS52016">
    <property type="entry name" value="TONB_DEPENDENT_REC_3"/>
    <property type="match status" value="1"/>
</dbReference>
<evidence type="ECO:0000256" key="5">
    <source>
        <dbReference type="ARBA" id="ARBA00023136"/>
    </source>
</evidence>
<evidence type="ECO:0000256" key="1">
    <source>
        <dbReference type="ARBA" id="ARBA00004571"/>
    </source>
</evidence>
<sequence length="1158" mass="127713">MQLTKIDCKTAKVLRSPHLPFFMKVSFVFTTMFCMHLSMWAHTQNTISLVVKKEQLKNVFELIERQSEYRFLYNDNPVFENKKITLKIQEAPVDKIMDQLLEGTGLQYKITANNLITLFFPVADGKSGRPFKIIKGTVKDEKGLPLARVTITVKGTSKGTATDSKGTYTIEANAGDVLEFSNIGYKKVSLTVGEDETINVSMELEMAGLNEIVVIGYGTQRKASLTSAVTTVNTREMTNIPASNLSNLLAGRASGVFVQSPTGIPGKTSSVRIRSASSWNAAPPLFVIDGIVRDQSAFDALDPSQIDNLTILKDAASTAIYGSRASNGVLLVTTKTGKKGKPQVQLSSVLGVHSKPAINFKYMPLLQAADIVNNLYAPDVKYNDFDRQWIAKNNPEGKIYYNEVYQDPFSQKHAINISGGNEDVSYFIGGNYYNEKGFLPQLRYERYNFRGNVVTHLNKDLSVGLNVNVNNGNRRTFWSGLANDEDLSGFYEKLFYLGGGSTPAYVDGKPVNPKWLGGNPIEVMRNGGYSKYNDQQIDALLTAEYKVPFIKGLGLKFIYSQNFNNRFSKKFAKKTTLYDFKADPASKAGVLTNEVTGTVESGLPTTPFVENTNGKTRSYQLNGMITYDKKIAQHSINVLAAYEQAEGYYTYSSINRQNFPFYTADQFPFTSSASADTKATGYEFNMPARISYIGRINYDFAGKYLASVSVREDGSSNFAPAQRWGFFPSASAAWVISNESFFGNLNKKGLVDVMKLRMSVGTTGNDPSFNWLWKELYNASVTSYAVGDPVVNSSILAYNGISNPGYTWETSKAFNAGLDLSFLKHWNITAELWEKKTFDILGKRVLTLPIEFGANFPPENYGKMNAKGLEVELSYVKAKLGKDLEMNVSANVGLATTKVVQIDAPANSLAAENPNGKPLNAMAGYHATGIIRTQNDLNALPGGYTIFGATPELGMMNFEDVSGPDAKPDGKIDNYDKVVLAKYGNTGNTAASYNNDASFASNNAPVSFGLNFNFKYKGLSLDMLWGGLAGYKILYNDPWGRSFPGLVAPTYYEDAWTTDNPGGKAPKIFRSGDPRENGYKVPSTYNIYNGAFVRLKNLQVSYDLGRVLKNGGIKAATVFVNGTNLLIIRGFKYYDPETFSSSSYPVMRNVNMGVNFQF</sequence>
<evidence type="ECO:0000256" key="8">
    <source>
        <dbReference type="SAM" id="Phobius"/>
    </source>
</evidence>
<comment type="subcellular location">
    <subcellularLocation>
        <location evidence="1 7">Cell outer membrane</location>
        <topology evidence="1 7">Multi-pass membrane protein</topology>
    </subcellularLocation>
</comment>
<dbReference type="SUPFAM" id="SSF49464">
    <property type="entry name" value="Carboxypeptidase regulatory domain-like"/>
    <property type="match status" value="1"/>
</dbReference>
<dbReference type="GO" id="GO:0009279">
    <property type="term" value="C:cell outer membrane"/>
    <property type="evidence" value="ECO:0007669"/>
    <property type="project" value="UniProtKB-SubCell"/>
</dbReference>
<evidence type="ECO:0000259" key="9">
    <source>
        <dbReference type="SMART" id="SM00965"/>
    </source>
</evidence>
<dbReference type="InterPro" id="IPR036942">
    <property type="entry name" value="Beta-barrel_TonB_sf"/>
</dbReference>
<proteinExistence type="inferred from homology"/>
<feature type="transmembrane region" description="Helical" evidence="8">
    <location>
        <begin position="21"/>
        <end position="41"/>
    </location>
</feature>
<keyword evidence="8" id="KW-1133">Transmembrane helix</keyword>
<reference evidence="10 11" key="1">
    <citation type="submission" date="2016-03" db="EMBL/GenBank/DDBJ databases">
        <title>Niastella vici sp. nov., isolated from farmland soil.</title>
        <authorList>
            <person name="Chen L."/>
            <person name="Wang D."/>
            <person name="Yang S."/>
            <person name="Wang G."/>
        </authorList>
    </citation>
    <scope>NUCLEOTIDE SEQUENCE [LARGE SCALE GENOMIC DNA]</scope>
    <source>
        <strain evidence="10 11">DJ57</strain>
    </source>
</reference>
<evidence type="ECO:0000256" key="3">
    <source>
        <dbReference type="ARBA" id="ARBA00022452"/>
    </source>
</evidence>
<keyword evidence="2 7" id="KW-0813">Transport</keyword>
<comment type="similarity">
    <text evidence="7">Belongs to the TonB-dependent receptor family.</text>
</comment>
<dbReference type="STRING" id="1703345.A3860_23560"/>
<dbReference type="InterPro" id="IPR023997">
    <property type="entry name" value="TonB-dep_OMP_SusC/RagA_CS"/>
</dbReference>
<keyword evidence="6 7" id="KW-0998">Cell outer membrane</keyword>
<protein>
    <recommendedName>
        <fullName evidence="9">Secretin/TonB short N-terminal domain-containing protein</fullName>
    </recommendedName>
</protein>
<gene>
    <name evidence="10" type="ORF">A3860_23560</name>
</gene>
<dbReference type="InterPro" id="IPR008969">
    <property type="entry name" value="CarboxyPept-like_regulatory"/>
</dbReference>
<dbReference type="SMART" id="SM00965">
    <property type="entry name" value="STN"/>
    <property type="match status" value="1"/>
</dbReference>
<evidence type="ECO:0000256" key="4">
    <source>
        <dbReference type="ARBA" id="ARBA00022692"/>
    </source>
</evidence>
<dbReference type="Pfam" id="PF13715">
    <property type="entry name" value="CarbopepD_reg_2"/>
    <property type="match status" value="1"/>
</dbReference>
<name>A0A1V9FZZ8_9BACT</name>
<evidence type="ECO:0000256" key="2">
    <source>
        <dbReference type="ARBA" id="ARBA00022448"/>
    </source>
</evidence>
<dbReference type="EMBL" id="LVYD01000044">
    <property type="protein sequence ID" value="OQP63910.1"/>
    <property type="molecule type" value="Genomic_DNA"/>
</dbReference>
<evidence type="ECO:0000313" key="10">
    <source>
        <dbReference type="EMBL" id="OQP63910.1"/>
    </source>
</evidence>
<dbReference type="InterPro" id="IPR023996">
    <property type="entry name" value="TonB-dep_OMP_SusC/RagA"/>
</dbReference>
<evidence type="ECO:0000313" key="11">
    <source>
        <dbReference type="Proteomes" id="UP000192796"/>
    </source>
</evidence>
<dbReference type="Pfam" id="PF07660">
    <property type="entry name" value="STN"/>
    <property type="match status" value="1"/>
</dbReference>
<evidence type="ECO:0000256" key="7">
    <source>
        <dbReference type="PROSITE-ProRule" id="PRU01360"/>
    </source>
</evidence>
<dbReference type="SUPFAM" id="SSF56935">
    <property type="entry name" value="Porins"/>
    <property type="match status" value="1"/>
</dbReference>
<organism evidence="10 11">
    <name type="scientific">Niastella vici</name>
    <dbReference type="NCBI Taxonomy" id="1703345"/>
    <lineage>
        <taxon>Bacteria</taxon>
        <taxon>Pseudomonadati</taxon>
        <taxon>Bacteroidota</taxon>
        <taxon>Chitinophagia</taxon>
        <taxon>Chitinophagales</taxon>
        <taxon>Chitinophagaceae</taxon>
        <taxon>Niastella</taxon>
    </lineage>
</organism>
<dbReference type="InterPro" id="IPR037066">
    <property type="entry name" value="Plug_dom_sf"/>
</dbReference>
<keyword evidence="4 7" id="KW-0812">Transmembrane</keyword>
<feature type="domain" description="Secretin/TonB short N-terminal" evidence="9">
    <location>
        <begin position="69"/>
        <end position="121"/>
    </location>
</feature>
<dbReference type="InterPro" id="IPR039426">
    <property type="entry name" value="TonB-dep_rcpt-like"/>
</dbReference>
<comment type="caution">
    <text evidence="10">The sequence shown here is derived from an EMBL/GenBank/DDBJ whole genome shotgun (WGS) entry which is preliminary data.</text>
</comment>
<dbReference type="AlphaFoldDB" id="A0A1V9FZZ8"/>
<accession>A0A1V9FZZ8</accession>
<dbReference type="InterPro" id="IPR012910">
    <property type="entry name" value="Plug_dom"/>
</dbReference>
<dbReference type="Gene3D" id="2.40.170.20">
    <property type="entry name" value="TonB-dependent receptor, beta-barrel domain"/>
    <property type="match status" value="1"/>
</dbReference>
<dbReference type="Gene3D" id="2.60.40.1120">
    <property type="entry name" value="Carboxypeptidase-like, regulatory domain"/>
    <property type="match status" value="1"/>
</dbReference>
<keyword evidence="11" id="KW-1185">Reference proteome</keyword>
<dbReference type="InterPro" id="IPR011662">
    <property type="entry name" value="Secretin/TonB_short_N"/>
</dbReference>
<dbReference type="Proteomes" id="UP000192796">
    <property type="component" value="Unassembled WGS sequence"/>
</dbReference>
<keyword evidence="3 7" id="KW-1134">Transmembrane beta strand</keyword>